<keyword evidence="2" id="KW-0997">Cell inner membrane</keyword>
<feature type="domain" description="Calcineurin-like phosphoesterase" evidence="6">
    <location>
        <begin position="4"/>
        <end position="204"/>
    </location>
</feature>
<dbReference type="GO" id="GO:0009245">
    <property type="term" value="P:lipid A biosynthetic process"/>
    <property type="evidence" value="ECO:0007669"/>
    <property type="project" value="TreeGrafter"/>
</dbReference>
<evidence type="ECO:0000313" key="8">
    <source>
        <dbReference type="Proteomes" id="UP000318017"/>
    </source>
</evidence>
<dbReference type="EMBL" id="CP036298">
    <property type="protein sequence ID" value="QDV28087.1"/>
    <property type="molecule type" value="Genomic_DNA"/>
</dbReference>
<keyword evidence="4" id="KW-0472">Membrane</keyword>
<dbReference type="Gene3D" id="3.60.21.10">
    <property type="match status" value="1"/>
</dbReference>
<evidence type="ECO:0000256" key="1">
    <source>
        <dbReference type="ARBA" id="ARBA00022475"/>
    </source>
</evidence>
<name>A0A518GHM5_9BACT</name>
<dbReference type="InterPro" id="IPR029052">
    <property type="entry name" value="Metallo-depent_PP-like"/>
</dbReference>
<dbReference type="PANTHER" id="PTHR34990">
    <property type="entry name" value="UDP-2,3-DIACYLGLUCOSAMINE HYDROLASE-RELATED"/>
    <property type="match status" value="1"/>
</dbReference>
<evidence type="ECO:0000256" key="3">
    <source>
        <dbReference type="ARBA" id="ARBA00022723"/>
    </source>
</evidence>
<evidence type="ECO:0000256" key="5">
    <source>
        <dbReference type="ARBA" id="ARBA00023211"/>
    </source>
</evidence>
<evidence type="ECO:0000313" key="7">
    <source>
        <dbReference type="EMBL" id="QDV28087.1"/>
    </source>
</evidence>
<dbReference type="SUPFAM" id="SSF56300">
    <property type="entry name" value="Metallo-dependent phosphatases"/>
    <property type="match status" value="1"/>
</dbReference>
<dbReference type="KEGG" id="ahel:Q31a_64800"/>
<dbReference type="GO" id="GO:0008758">
    <property type="term" value="F:UDP-2,3-diacylglucosamine hydrolase activity"/>
    <property type="evidence" value="ECO:0007669"/>
    <property type="project" value="TreeGrafter"/>
</dbReference>
<gene>
    <name evidence="7" type="ORF">Q31a_64800</name>
</gene>
<dbReference type="Proteomes" id="UP000318017">
    <property type="component" value="Chromosome"/>
</dbReference>
<organism evidence="7 8">
    <name type="scientific">Aureliella helgolandensis</name>
    <dbReference type="NCBI Taxonomy" id="2527968"/>
    <lineage>
        <taxon>Bacteria</taxon>
        <taxon>Pseudomonadati</taxon>
        <taxon>Planctomycetota</taxon>
        <taxon>Planctomycetia</taxon>
        <taxon>Pirellulales</taxon>
        <taxon>Pirellulaceae</taxon>
        <taxon>Aureliella</taxon>
    </lineage>
</organism>
<accession>A0A518GHM5</accession>
<protein>
    <submittedName>
        <fullName evidence="7">Calcineurin-like phosphoesterase superfamily domain protein</fullName>
    </submittedName>
</protein>
<dbReference type="InterPro" id="IPR004843">
    <property type="entry name" value="Calcineurin-like_PHP"/>
</dbReference>
<keyword evidence="8" id="KW-1185">Reference proteome</keyword>
<proteinExistence type="predicted"/>
<keyword evidence="5" id="KW-0464">Manganese</keyword>
<reference evidence="7 8" key="1">
    <citation type="submission" date="2019-02" db="EMBL/GenBank/DDBJ databases">
        <title>Deep-cultivation of Planctomycetes and their phenomic and genomic characterization uncovers novel biology.</title>
        <authorList>
            <person name="Wiegand S."/>
            <person name="Jogler M."/>
            <person name="Boedeker C."/>
            <person name="Pinto D."/>
            <person name="Vollmers J."/>
            <person name="Rivas-Marin E."/>
            <person name="Kohn T."/>
            <person name="Peeters S.H."/>
            <person name="Heuer A."/>
            <person name="Rast P."/>
            <person name="Oberbeckmann S."/>
            <person name="Bunk B."/>
            <person name="Jeske O."/>
            <person name="Meyerdierks A."/>
            <person name="Storesund J.E."/>
            <person name="Kallscheuer N."/>
            <person name="Luecker S."/>
            <person name="Lage O.M."/>
            <person name="Pohl T."/>
            <person name="Merkel B.J."/>
            <person name="Hornburger P."/>
            <person name="Mueller R.-W."/>
            <person name="Bruemmer F."/>
            <person name="Labrenz M."/>
            <person name="Spormann A.M."/>
            <person name="Op den Camp H."/>
            <person name="Overmann J."/>
            <person name="Amann R."/>
            <person name="Jetten M.S.M."/>
            <person name="Mascher T."/>
            <person name="Medema M.H."/>
            <person name="Devos D.P."/>
            <person name="Kaster A.-K."/>
            <person name="Ovreas L."/>
            <person name="Rohde M."/>
            <person name="Galperin M.Y."/>
            <person name="Jogler C."/>
        </authorList>
    </citation>
    <scope>NUCLEOTIDE SEQUENCE [LARGE SCALE GENOMIC DNA]</scope>
    <source>
        <strain evidence="7 8">Q31a</strain>
    </source>
</reference>
<evidence type="ECO:0000259" key="6">
    <source>
        <dbReference type="Pfam" id="PF00149"/>
    </source>
</evidence>
<dbReference type="GO" id="GO:0016020">
    <property type="term" value="C:membrane"/>
    <property type="evidence" value="ECO:0007669"/>
    <property type="project" value="GOC"/>
</dbReference>
<evidence type="ECO:0000256" key="2">
    <source>
        <dbReference type="ARBA" id="ARBA00022519"/>
    </source>
</evidence>
<dbReference type="GO" id="GO:0046872">
    <property type="term" value="F:metal ion binding"/>
    <property type="evidence" value="ECO:0007669"/>
    <property type="project" value="UniProtKB-KW"/>
</dbReference>
<dbReference type="InterPro" id="IPR043461">
    <property type="entry name" value="LpxH-like"/>
</dbReference>
<sequence length="256" mass="29285">MHGLFVSDLHLLSPRSACPHIETELADYAGAHKCIVLGGDIFDFRWSDRGGHDQTLEATSRWLQDLQLATENTDIIYLPGNHDCHPDFLEQLEKLSQQSKNFSWQPHHLQLGNNLFFHGDILDAGNSLEDLQRYRRQFHHVKPQSQWAHRSYDTAVGLRVHKLVPRILHQPMRTCQRLQNAIDRLNLDDAKAVRNVFFGHTHVPIEGLKLNGRSFYNPGAGMKHMQLQPHEFTFERAIPASEIPLASDTSTKPPSK</sequence>
<keyword evidence="3" id="KW-0479">Metal-binding</keyword>
<dbReference type="Pfam" id="PF00149">
    <property type="entry name" value="Metallophos"/>
    <property type="match status" value="1"/>
</dbReference>
<keyword evidence="1" id="KW-1003">Cell membrane</keyword>
<dbReference type="AlphaFoldDB" id="A0A518GHM5"/>
<evidence type="ECO:0000256" key="4">
    <source>
        <dbReference type="ARBA" id="ARBA00023136"/>
    </source>
</evidence>